<dbReference type="EMBL" id="JACJFM010000011">
    <property type="protein sequence ID" value="MBB1487098.1"/>
    <property type="molecule type" value="Genomic_DNA"/>
</dbReference>
<proteinExistence type="predicted"/>
<comment type="caution">
    <text evidence="1">The sequence shown here is derived from an EMBL/GenBank/DDBJ whole genome shotgun (WGS) entry which is preliminary data.</text>
</comment>
<organism evidence="1 2">
    <name type="scientific">Oceanospirillum sediminis</name>
    <dbReference type="NCBI Taxonomy" id="2760088"/>
    <lineage>
        <taxon>Bacteria</taxon>
        <taxon>Pseudomonadati</taxon>
        <taxon>Pseudomonadota</taxon>
        <taxon>Gammaproteobacteria</taxon>
        <taxon>Oceanospirillales</taxon>
        <taxon>Oceanospirillaceae</taxon>
        <taxon>Oceanospirillum</taxon>
    </lineage>
</organism>
<reference evidence="1 2" key="1">
    <citation type="submission" date="2020-08" db="EMBL/GenBank/DDBJ databases">
        <title>Oceanospirillum sp. nov. isolated from marine sediment.</title>
        <authorList>
            <person name="Ji X."/>
        </authorList>
    </citation>
    <scope>NUCLEOTIDE SEQUENCE [LARGE SCALE GENOMIC DNA]</scope>
    <source>
        <strain evidence="1 2">D5</strain>
    </source>
</reference>
<accession>A0A839IQ61</accession>
<keyword evidence="2" id="KW-1185">Reference proteome</keyword>
<gene>
    <name evidence="1" type="ORF">H4O21_10785</name>
</gene>
<evidence type="ECO:0000313" key="2">
    <source>
        <dbReference type="Proteomes" id="UP000565262"/>
    </source>
</evidence>
<dbReference type="Proteomes" id="UP000565262">
    <property type="component" value="Unassembled WGS sequence"/>
</dbReference>
<protein>
    <submittedName>
        <fullName evidence="1">Uncharacterized protein</fullName>
    </submittedName>
</protein>
<evidence type="ECO:0000313" key="1">
    <source>
        <dbReference type="EMBL" id="MBB1487098.1"/>
    </source>
</evidence>
<name>A0A839IQ61_9GAMM</name>
<dbReference type="AlphaFoldDB" id="A0A839IQ61"/>
<dbReference type="RefSeq" id="WP_182808874.1">
    <property type="nucleotide sequence ID" value="NZ_JACJFM010000011.1"/>
</dbReference>
<sequence length="74" mass="8516">MSYREPQEPEAVQAAVKALLQCQQRLLEATQTFVCGESLEFDPKLRLRHMNLQVAVHELEVRAGNLVRDIQKKL</sequence>